<evidence type="ECO:0000259" key="4">
    <source>
        <dbReference type="PROSITE" id="PS50102"/>
    </source>
</evidence>
<reference evidence="5" key="1">
    <citation type="submission" date="2015-02" db="EMBL/GenBank/DDBJ databases">
        <title>A transcriptome of Wollemia nobilis - a relic of Gondwana.</title>
        <authorList>
            <person name="Chia J.Y."/>
            <person name="Leong Y.S."/>
            <person name="Abdul Karim S."/>
            <person name="Wan Azmi N."/>
            <person name="Hercus R."/>
            <person name="Croft L."/>
        </authorList>
    </citation>
    <scope>NUCLEOTIDE SEQUENCE</scope>
    <source>
        <strain evidence="5">MaeBrown</strain>
        <tissue evidence="5">Leaf</tissue>
    </source>
</reference>
<sequence>MGKVSEEGDTADYFKNLFGNLTKGGLTLFSNKNPFQRKREDGLGQGSCVGEDGTRDQTKGKPNTENSGVCEERTKILKNEKNSEILGQQKSKSVVSDELNLNLGLGTKKKKSHSENDEANDVVKDDSVSTIKKNKKLKDDANIRCLGKKKIKTEDFGEDVQDLDRTTKNKKSYSENDGGTPKKKKKTKNKLKEEISDGARCFDSLDDEQAKLIFEVQTRNGRHSLLEKKRKESLPEDLAQIRKEKKRKIAVEENWQSAVEHQGDDVQEVMETKHLKRAHEQDKNQPSKRIKLHHQYHQSLAVAAETGLAVDAELKKRSITKLNVKSELGKRKRVAIEEEYEAQHVLGGDEKLSTEVESPKKVTGKRKWGSEAADMVVKKDSFDDEEKVERTIFIGNLPLNVKKKKLLREFSQFGEVESIRLRSIPILDTKLTRKGAIITGKINETINSVHAYVVFENAQSANAALSHNMTEFGGNHIRVDRARPPCKKHKGESHLIYDPKKTVFVGNLPFDVKDEELYQLFFGIKPLESSIEAIRVIRDSQTSMGKGIAYVLFKTMDAAKLAVKKNDLKLRDRSLRLSRVQPNSNARPQTTFTSRSKSDMTPKANVFSRKRHADSEMSNISSKKKSKASLSYQGTKASKTDKHPIKLTGSTSVHNPQVDESKPRVFKRVAVAARKAISSQSPGQNLAGKKRKRAERRTGYSKSPKKIRAH</sequence>
<organism evidence="5">
    <name type="scientific">Wollemia nobilis</name>
    <dbReference type="NCBI Taxonomy" id="56998"/>
    <lineage>
        <taxon>Eukaryota</taxon>
        <taxon>Viridiplantae</taxon>
        <taxon>Streptophyta</taxon>
        <taxon>Embryophyta</taxon>
        <taxon>Tracheophyta</taxon>
        <taxon>Spermatophyta</taxon>
        <taxon>Pinopsida</taxon>
        <taxon>Pinidae</taxon>
        <taxon>Conifers II</taxon>
        <taxon>Araucariales</taxon>
        <taxon>Araucariaceae</taxon>
        <taxon>Wollemia</taxon>
    </lineage>
</organism>
<dbReference type="InterPro" id="IPR000504">
    <property type="entry name" value="RRM_dom"/>
</dbReference>
<feature type="domain" description="RRM" evidence="4">
    <location>
        <begin position="501"/>
        <end position="582"/>
    </location>
</feature>
<feature type="region of interest" description="Disordered" evidence="3">
    <location>
        <begin position="105"/>
        <end position="128"/>
    </location>
</feature>
<dbReference type="InterPro" id="IPR035979">
    <property type="entry name" value="RBD_domain_sf"/>
</dbReference>
<dbReference type="GO" id="GO:0005634">
    <property type="term" value="C:nucleus"/>
    <property type="evidence" value="ECO:0007669"/>
    <property type="project" value="TreeGrafter"/>
</dbReference>
<feature type="region of interest" description="Disordered" evidence="3">
    <location>
        <begin position="577"/>
        <end position="710"/>
    </location>
</feature>
<dbReference type="InterPro" id="IPR034221">
    <property type="entry name" value="RBM34_RRM2"/>
</dbReference>
<dbReference type="EMBL" id="GCHU01025310">
    <property type="protein sequence ID" value="JAG85617.1"/>
    <property type="molecule type" value="Transcribed_RNA"/>
</dbReference>
<evidence type="ECO:0000256" key="2">
    <source>
        <dbReference type="PROSITE-ProRule" id="PRU00176"/>
    </source>
</evidence>
<protein>
    <submittedName>
        <fullName evidence="5">TSA: Wollemia nobilis Ref_Wollemi_Transcript_25501_2415 transcribed RNA sequence</fullName>
    </submittedName>
</protein>
<dbReference type="PROSITE" id="PS50102">
    <property type="entry name" value="RRM"/>
    <property type="match status" value="2"/>
</dbReference>
<accession>A0A0C9S1F3</accession>
<dbReference type="Pfam" id="PF00076">
    <property type="entry name" value="RRM_1"/>
    <property type="match status" value="2"/>
</dbReference>
<evidence type="ECO:0000256" key="1">
    <source>
        <dbReference type="ARBA" id="ARBA00022884"/>
    </source>
</evidence>
<dbReference type="SUPFAM" id="SSF54928">
    <property type="entry name" value="RNA-binding domain, RBD"/>
    <property type="match status" value="2"/>
</dbReference>
<dbReference type="AlphaFoldDB" id="A0A0C9S1F3"/>
<proteinExistence type="predicted"/>
<feature type="region of interest" description="Disordered" evidence="3">
    <location>
        <begin position="156"/>
        <end position="193"/>
    </location>
</feature>
<feature type="domain" description="RRM" evidence="4">
    <location>
        <begin position="390"/>
        <end position="484"/>
    </location>
</feature>
<evidence type="ECO:0000313" key="5">
    <source>
        <dbReference type="EMBL" id="JAG85617.1"/>
    </source>
</evidence>
<feature type="compositionally biased region" description="Basic and acidic residues" evidence="3">
    <location>
        <begin position="113"/>
        <end position="127"/>
    </location>
</feature>
<feature type="region of interest" description="Disordered" evidence="3">
    <location>
        <begin position="29"/>
        <end position="72"/>
    </location>
</feature>
<dbReference type="GO" id="GO:0003723">
    <property type="term" value="F:RNA binding"/>
    <property type="evidence" value="ECO:0007669"/>
    <property type="project" value="UniProtKB-UniRule"/>
</dbReference>
<dbReference type="Gene3D" id="3.30.70.330">
    <property type="match status" value="2"/>
</dbReference>
<keyword evidence="1 2" id="KW-0694">RNA-binding</keyword>
<dbReference type="SMART" id="SM00360">
    <property type="entry name" value="RRM"/>
    <property type="match status" value="2"/>
</dbReference>
<dbReference type="CDD" id="cd12394">
    <property type="entry name" value="RRM1_RBM34"/>
    <property type="match status" value="1"/>
</dbReference>
<dbReference type="InterPro" id="IPR012677">
    <property type="entry name" value="Nucleotide-bd_a/b_plait_sf"/>
</dbReference>
<dbReference type="InterPro" id="IPR050886">
    <property type="entry name" value="RNA-binding_reg"/>
</dbReference>
<dbReference type="PANTHER" id="PTHR48024:SF55">
    <property type="entry name" value="RRM DOMAIN-CONTAINING PROTEIN"/>
    <property type="match status" value="1"/>
</dbReference>
<evidence type="ECO:0000256" key="3">
    <source>
        <dbReference type="SAM" id="MobiDB-lite"/>
    </source>
</evidence>
<feature type="compositionally biased region" description="Polar residues" evidence="3">
    <location>
        <begin position="580"/>
        <end position="595"/>
    </location>
</feature>
<name>A0A0C9S1F3_9CONI</name>
<dbReference type="CDD" id="cd12395">
    <property type="entry name" value="RRM2_RBM34"/>
    <property type="match status" value="1"/>
</dbReference>
<dbReference type="PANTHER" id="PTHR48024">
    <property type="entry name" value="GEO13361P1-RELATED"/>
    <property type="match status" value="1"/>
</dbReference>